<organism evidence="2">
    <name type="scientific">Culex pipiens</name>
    <name type="common">House mosquito</name>
    <dbReference type="NCBI Taxonomy" id="7175"/>
    <lineage>
        <taxon>Eukaryota</taxon>
        <taxon>Metazoa</taxon>
        <taxon>Ecdysozoa</taxon>
        <taxon>Arthropoda</taxon>
        <taxon>Hexapoda</taxon>
        <taxon>Insecta</taxon>
        <taxon>Pterygota</taxon>
        <taxon>Neoptera</taxon>
        <taxon>Endopterygota</taxon>
        <taxon>Diptera</taxon>
        <taxon>Nematocera</taxon>
        <taxon>Culicoidea</taxon>
        <taxon>Culicidae</taxon>
        <taxon>Culicinae</taxon>
        <taxon>Culicini</taxon>
        <taxon>Culex</taxon>
        <taxon>Culex</taxon>
    </lineage>
</organism>
<evidence type="ECO:0000313" key="2">
    <source>
        <dbReference type="EMBL" id="CAG6454853.1"/>
    </source>
</evidence>
<proteinExistence type="predicted"/>
<reference evidence="2" key="1">
    <citation type="submission" date="2021-05" db="EMBL/GenBank/DDBJ databases">
        <authorList>
            <person name="Alioto T."/>
            <person name="Alioto T."/>
            <person name="Gomez Garrido J."/>
        </authorList>
    </citation>
    <scope>NUCLEOTIDE SEQUENCE</scope>
</reference>
<feature type="region of interest" description="Disordered" evidence="1">
    <location>
        <begin position="1"/>
        <end position="27"/>
    </location>
</feature>
<accession>A0A8D8AD78</accession>
<name>A0A8D8AD78_CULPI</name>
<sequence length="118" mass="13087">MVMCCRFDTRSGSSEPSPPAPYRDSWPPLPLCSEQDCCSLSRRRISSSESELEWPSYAKRLRMVCTVLAGSVSSSQHGNEPGVAKHHFRLMYRNSTSSSAMKPSAAPRKVVVSMGTFR</sequence>
<dbReference type="AlphaFoldDB" id="A0A8D8AD78"/>
<evidence type="ECO:0000256" key="1">
    <source>
        <dbReference type="SAM" id="MobiDB-lite"/>
    </source>
</evidence>
<dbReference type="EMBL" id="HBUE01027481">
    <property type="protein sequence ID" value="CAG6454853.1"/>
    <property type="molecule type" value="Transcribed_RNA"/>
</dbReference>
<protein>
    <submittedName>
        <fullName evidence="2">(northern house mosquito) hypothetical protein</fullName>
    </submittedName>
</protein>